<dbReference type="InterPro" id="IPR020806">
    <property type="entry name" value="PKS_PP-bd"/>
</dbReference>
<dbReference type="Pfam" id="PF21089">
    <property type="entry name" value="PKS_DH_N"/>
    <property type="match status" value="1"/>
</dbReference>
<dbReference type="Proteomes" id="UP000006620">
    <property type="component" value="Chromosome"/>
</dbReference>
<dbReference type="InterPro" id="IPR016039">
    <property type="entry name" value="Thiolase-like"/>
</dbReference>
<dbReference type="SUPFAM" id="SSF53901">
    <property type="entry name" value="Thiolase-like"/>
    <property type="match status" value="1"/>
</dbReference>
<dbReference type="PATRIC" id="fig|1036673.3.peg.4122"/>
<dbReference type="SUPFAM" id="SSF51735">
    <property type="entry name" value="NAD(P)-binding Rossmann-fold domains"/>
    <property type="match status" value="2"/>
</dbReference>
<dbReference type="Gene3D" id="3.10.129.110">
    <property type="entry name" value="Polyketide synthase dehydratase"/>
    <property type="match status" value="1"/>
</dbReference>
<dbReference type="Gene3D" id="3.30.70.3290">
    <property type="match status" value="1"/>
</dbReference>
<name>F8F987_PAEMK</name>
<dbReference type="Pfam" id="PF16197">
    <property type="entry name" value="KAsynt_C_assoc"/>
    <property type="match status" value="1"/>
</dbReference>
<dbReference type="InterPro" id="IPR013968">
    <property type="entry name" value="PKS_KR"/>
</dbReference>
<evidence type="ECO:0000256" key="2">
    <source>
        <dbReference type="ARBA" id="ARBA00004789"/>
    </source>
</evidence>
<evidence type="ECO:0000259" key="7">
    <source>
        <dbReference type="PROSITE" id="PS50075"/>
    </source>
</evidence>
<evidence type="ECO:0000259" key="9">
    <source>
        <dbReference type="PROSITE" id="PS52019"/>
    </source>
</evidence>
<dbReference type="Gene3D" id="3.40.47.10">
    <property type="match status" value="1"/>
</dbReference>
<dbReference type="InterPro" id="IPR009081">
    <property type="entry name" value="PP-bd_ACP"/>
</dbReference>
<dbReference type="Pfam" id="PF23297">
    <property type="entry name" value="ACP_SdgA_C"/>
    <property type="match status" value="1"/>
</dbReference>
<dbReference type="InterPro" id="IPR036291">
    <property type="entry name" value="NAD(P)-bd_dom_sf"/>
</dbReference>
<dbReference type="InterPro" id="IPR049552">
    <property type="entry name" value="PKS_DH_N"/>
</dbReference>
<dbReference type="GO" id="GO:0004312">
    <property type="term" value="F:fatty acid synthase activity"/>
    <property type="evidence" value="ECO:0007669"/>
    <property type="project" value="TreeGrafter"/>
</dbReference>
<dbReference type="SUPFAM" id="SSF47336">
    <property type="entry name" value="ACP-like"/>
    <property type="match status" value="1"/>
</dbReference>
<dbReference type="PANTHER" id="PTHR43775:SF37">
    <property type="entry name" value="SI:DKEY-61P9.11"/>
    <property type="match status" value="1"/>
</dbReference>
<dbReference type="SMART" id="SM00822">
    <property type="entry name" value="PKS_KR"/>
    <property type="match status" value="1"/>
</dbReference>
<dbReference type="InterPro" id="IPR050091">
    <property type="entry name" value="PKS_NRPS_Biosynth_Enz"/>
</dbReference>
<dbReference type="PROSITE" id="PS52019">
    <property type="entry name" value="PKS_MFAS_DH"/>
    <property type="match status" value="1"/>
</dbReference>
<gene>
    <name evidence="10" type="ordered locus">KNP414_04485</name>
</gene>
<dbReference type="InterPro" id="IPR001227">
    <property type="entry name" value="Ac_transferase_dom_sf"/>
</dbReference>
<dbReference type="FunFam" id="3.40.366.10:FF:000002">
    <property type="entry name" value="Probable polyketide synthase 2"/>
    <property type="match status" value="1"/>
</dbReference>
<evidence type="ECO:0000256" key="5">
    <source>
        <dbReference type="ARBA" id="ARBA00022679"/>
    </source>
</evidence>
<evidence type="ECO:0000313" key="10">
    <source>
        <dbReference type="EMBL" id="AEI43015.1"/>
    </source>
</evidence>
<dbReference type="InterPro" id="IPR042104">
    <property type="entry name" value="PKS_dehydratase_sf"/>
</dbReference>
<dbReference type="SMART" id="SM00826">
    <property type="entry name" value="PKS_DH"/>
    <property type="match status" value="1"/>
</dbReference>
<dbReference type="SUPFAM" id="SSF55048">
    <property type="entry name" value="Probable ACP-binding domain of malonyl-CoA ACP transacylase"/>
    <property type="match status" value="1"/>
</dbReference>
<dbReference type="SMART" id="SM00827">
    <property type="entry name" value="PKS_AT"/>
    <property type="match status" value="1"/>
</dbReference>
<dbReference type="Gene3D" id="3.40.366.10">
    <property type="entry name" value="Malonyl-Coenzyme A Acyl Carrier Protein, domain 2"/>
    <property type="match status" value="1"/>
</dbReference>
<keyword evidence="3" id="KW-0596">Phosphopantetheine</keyword>
<dbReference type="InterPro" id="IPR032821">
    <property type="entry name" value="PKS_assoc"/>
</dbReference>
<dbReference type="KEGG" id="pms:KNP414_04485"/>
<dbReference type="InterPro" id="IPR049551">
    <property type="entry name" value="PKS_DH_C"/>
</dbReference>
<feature type="domain" description="Carrier" evidence="7">
    <location>
        <begin position="1739"/>
        <end position="1816"/>
    </location>
</feature>
<dbReference type="SUPFAM" id="SSF52151">
    <property type="entry name" value="FabD/lysophospholipase-like"/>
    <property type="match status" value="1"/>
</dbReference>
<dbReference type="InterPro" id="IPR020841">
    <property type="entry name" value="PKS_Beta-ketoAc_synthase_dom"/>
</dbReference>
<reference evidence="10 11" key="2">
    <citation type="journal article" date="2013" name="Genome Announc.">
        <title>Genome Sequence of Growth-Improving Paenibacillus mucilaginosus Strain KNP414.</title>
        <authorList>
            <person name="Lu J.J."/>
            <person name="Wang J.F."/>
            <person name="Hu X.F."/>
        </authorList>
    </citation>
    <scope>NUCLEOTIDE SEQUENCE [LARGE SCALE GENOMIC DNA]</scope>
    <source>
        <strain evidence="10 11">KNP414</strain>
    </source>
</reference>
<dbReference type="GO" id="GO:0031177">
    <property type="term" value="F:phosphopantetheine binding"/>
    <property type="evidence" value="ECO:0007669"/>
    <property type="project" value="InterPro"/>
</dbReference>
<dbReference type="InterPro" id="IPR016036">
    <property type="entry name" value="Malonyl_transacylase_ACP-bd"/>
</dbReference>
<dbReference type="PROSITE" id="PS50075">
    <property type="entry name" value="CARRIER"/>
    <property type="match status" value="1"/>
</dbReference>
<dbReference type="PROSITE" id="PS00606">
    <property type="entry name" value="KS3_1"/>
    <property type="match status" value="1"/>
</dbReference>
<dbReference type="InterPro" id="IPR057326">
    <property type="entry name" value="KR_dom"/>
</dbReference>
<sequence>MYKQMDNRMPLEPIAIIGVGCRFPGGAHSPELYWKLLTEGRDAVTEVPADRWSIHSYYDPERSKQAKTVTKWGGFLDRIDEFDAGFFGMSPREAAFLDPQQRLLLEVALEALEDGGQPLERMAGSRTGVYIGGFTLDYKLLQFQESNRHLVDSHTATGSMMTLLSNRLSYMFDLRGPSVSVDTACSSSLVAVHLACQSLWNGESEMALAGGVNVMIKPEYTIAESKAGMLSPDGRSKAFDASANGYVRGEGAGIVVLKPLARALADGDPVYACIRGTAVNQDGHSSGLTVPRGEAQEALLLEAYAKAGITPDQIQYVEAHGTGTPVGDPIEANALGRILSRGRDAASPCYIGSVKTNFGHTEAAAGIAGLIKTALSLKHRLIPPHLHLQQPNPQIRFGEHLLQVPEAVTPWPSAGGQAGQALAGVNSFGFGGTNAHVVLEEAPAIARRAGSDEDGDGAGKSYLFPVSARSKEALAALAAAYAERIAEFRSSAQPPSLHDWCYTASLRRSHHRFRLSAAAGSWSELGDQLAAAAQEEPAAGLHVGADHVPASEPVFVFTGMGPQWWAMGQQLYREDGIFREAADRCDEAFRKASGWSILEAMLKPQEESRMEETEIAQPANFVLQVALAALLEARGIRPKAIVGHSAGEAAAAYVSGALSLDDAALLIYHRSRLQQMTTGQGRLAAVGLSLEEAAPRLAGLEDRVSFAAVNSPGSVTLVGEPQALEKIVSAIEAEGVFSRYLRGKVPYHSHYMDPLREELLTSLSGLAPRDEHIPLYSTVTGAQISGRELGAAYWWHNVRETVRFADAAAALIEEGHTTFIEIGPHPVLSSSLQECLSRLGRTGTTAASLRRGEEETRCVLEALGALYTAGATVDWSSMYPFGGDPVSLPMYPWQRERHWQESPEAEAERLGCECHPLLGRRLSSPQPTWEKELNLSQLSFLRDHEIQSTVVYPGAAYVEMGMAAAREIYGGSGSGLCGEVRFRKALFIPGGVNVWLRLVFDPEDAVFRIYSTSRMDRQEWTLHATGRFISQVGQAPKAQNLSDLQERCTTEIDRERCYSHFRKLGLEYGPAFRGIRKLLQGADEALGQVEIPEEVLPECDRYSIHPAVLDVGFQVLAAALPFSEEENAASVYMPTGVKQGTLYRSVNQRMWIHARITESTPQVLYGDIQFLDEDGNVLMEILRCEARSLQEDSAQKWVKPQSFYEMKWSPSERGEDVPAREWPQGTNAWLVLADGNGLGDALSAQLGGLGLTAVMLRPGDGFEKSSVSEYRIDPRNPEHYEALLQQTLADGVRFQGMLHLWNLDAVVTEEAGPDTLLQSEITGCHSAVYLIQALSKGLSKTAPKLWIVTRGAQAVGDSAEGLQIAQAPVWGLGKIIGHQEHAEFWGGMVDLDPLSLDPKKDAELLWNQVRHADREDQTAFRAGKRHTVRLTLCSSHALPVPPAMRQDGAYLITGGLGGLGLVTAKWMAQRGARHLILMGRQGLPPRTQWAGTDKNSPAGQRIAAVREIELLGASVYTAAVDVTDGDSLASWIAGYEAEQRPPIRGVLHTAGVARPKLLLHMTGEEFSDVMRPKAAGAWNLHRQFEGHALDFFILYSSIASVVVSTGQSNYSAGNAFMDALAHYRQSLGLPALSINWGPWGDVGLATQLDLLEYFVKRGFYPMTLEQGLDALGYLMGCPYTQSTVIGADWPTVADFNYPLGQAPLMLQDVIARSGSGEERDEADRQDAFLTEILALEKGERKEQLESYLLDLTASILRIHRSKLATDQSMSYWGLDSMMAIELKGRIDSRLQISLTIVELLKGPSISELADLILELLEDGHHALGTEEQQIMQELEKLSTEELTAMLQEVSAGGDPR</sequence>
<feature type="region of interest" description="N-terminal hotdog fold" evidence="6">
    <location>
        <begin position="915"/>
        <end position="1035"/>
    </location>
</feature>
<dbReference type="GO" id="GO:0005737">
    <property type="term" value="C:cytoplasm"/>
    <property type="evidence" value="ECO:0007669"/>
    <property type="project" value="TreeGrafter"/>
</dbReference>
<dbReference type="Gene3D" id="3.40.50.720">
    <property type="entry name" value="NAD(P)-binding Rossmann-like Domain"/>
    <property type="match status" value="1"/>
</dbReference>
<dbReference type="InterPro" id="IPR018201">
    <property type="entry name" value="Ketoacyl_synth_AS"/>
</dbReference>
<dbReference type="HOGENOM" id="CLU_000022_35_2_9"/>
<comment type="pathway">
    <text evidence="2">Antibiotic biosynthesis; bacillaene biosynthesis.</text>
</comment>
<dbReference type="SMART" id="SM00823">
    <property type="entry name" value="PKS_PP"/>
    <property type="match status" value="1"/>
</dbReference>
<dbReference type="Pfam" id="PF00109">
    <property type="entry name" value="ketoacyl-synt"/>
    <property type="match status" value="1"/>
</dbReference>
<dbReference type="InterPro" id="IPR049900">
    <property type="entry name" value="PKS_mFAS_DH"/>
</dbReference>
<dbReference type="SMART" id="SM00825">
    <property type="entry name" value="PKS_KS"/>
    <property type="match status" value="1"/>
</dbReference>
<dbReference type="FunFam" id="3.40.47.10:FF:000019">
    <property type="entry name" value="Polyketide synthase type I"/>
    <property type="match status" value="1"/>
</dbReference>
<organism evidence="10 11">
    <name type="scientific">Paenibacillus mucilaginosus (strain KNP414)</name>
    <dbReference type="NCBI Taxonomy" id="1036673"/>
    <lineage>
        <taxon>Bacteria</taxon>
        <taxon>Bacillati</taxon>
        <taxon>Bacillota</taxon>
        <taxon>Bacilli</taxon>
        <taxon>Bacillales</taxon>
        <taxon>Paenibacillaceae</taxon>
        <taxon>Paenibacillus</taxon>
    </lineage>
</organism>
<dbReference type="InterPro" id="IPR014043">
    <property type="entry name" value="Acyl_transferase_dom"/>
</dbReference>
<evidence type="ECO:0000256" key="3">
    <source>
        <dbReference type="ARBA" id="ARBA00022450"/>
    </source>
</evidence>
<accession>F8F987</accession>
<reference evidence="11" key="1">
    <citation type="submission" date="2011-06" db="EMBL/GenBank/DDBJ databases">
        <title>Complete genome sequence of Paenibacillus mucilaginosus KNP414.</title>
        <authorList>
            <person name="Wang J."/>
            <person name="Hu S."/>
            <person name="Hu X."/>
            <person name="Zhang B."/>
            <person name="Dong D."/>
            <person name="Zhang S."/>
            <person name="Zhao K."/>
            <person name="Wu D."/>
        </authorList>
    </citation>
    <scope>NUCLEOTIDE SEQUENCE [LARGE SCALE GENOMIC DNA]</scope>
    <source>
        <strain evidence="11">KNP414</strain>
    </source>
</reference>
<dbReference type="GO" id="GO:0004315">
    <property type="term" value="F:3-oxoacyl-[acyl-carrier-protein] synthase activity"/>
    <property type="evidence" value="ECO:0007669"/>
    <property type="project" value="InterPro"/>
</dbReference>
<evidence type="ECO:0000313" key="11">
    <source>
        <dbReference type="Proteomes" id="UP000006620"/>
    </source>
</evidence>
<dbReference type="GO" id="GO:0071770">
    <property type="term" value="P:DIM/DIP cell wall layer assembly"/>
    <property type="evidence" value="ECO:0007669"/>
    <property type="project" value="TreeGrafter"/>
</dbReference>
<feature type="active site" description="Proton acceptor; for dehydratase activity" evidence="6">
    <location>
        <position position="944"/>
    </location>
</feature>
<dbReference type="InterPro" id="IPR014031">
    <property type="entry name" value="Ketoacyl_synth_C"/>
</dbReference>
<proteinExistence type="predicted"/>
<dbReference type="Pfam" id="PF02801">
    <property type="entry name" value="Ketoacyl-synt_C"/>
    <property type="match status" value="1"/>
</dbReference>
<dbReference type="InterPro" id="IPR016035">
    <property type="entry name" value="Acyl_Trfase/lysoPLipase"/>
</dbReference>
<dbReference type="InterPro" id="IPR049490">
    <property type="entry name" value="C883_1060-like_KR_N"/>
</dbReference>
<feature type="region of interest" description="C-terminal hotdog fold" evidence="6">
    <location>
        <begin position="1049"/>
        <end position="1195"/>
    </location>
</feature>
<dbReference type="InterPro" id="IPR014030">
    <property type="entry name" value="Ketoacyl_synth_N"/>
</dbReference>
<dbReference type="GO" id="GO:0005886">
    <property type="term" value="C:plasma membrane"/>
    <property type="evidence" value="ECO:0007669"/>
    <property type="project" value="TreeGrafter"/>
</dbReference>
<dbReference type="CDD" id="cd00833">
    <property type="entry name" value="PKS"/>
    <property type="match status" value="1"/>
</dbReference>
<keyword evidence="5" id="KW-0808">Transferase</keyword>
<evidence type="ECO:0000259" key="8">
    <source>
        <dbReference type="PROSITE" id="PS52004"/>
    </source>
</evidence>
<dbReference type="CDD" id="cd08955">
    <property type="entry name" value="KR_2_FAS_SDR_x"/>
    <property type="match status" value="1"/>
</dbReference>
<dbReference type="Pfam" id="PF14765">
    <property type="entry name" value="PS-DH"/>
    <property type="match status" value="1"/>
</dbReference>
<evidence type="ECO:0000256" key="1">
    <source>
        <dbReference type="ARBA" id="ARBA00003299"/>
    </source>
</evidence>
<dbReference type="Pfam" id="PF21394">
    <property type="entry name" value="Beta-ketacyl_N"/>
    <property type="match status" value="1"/>
</dbReference>
<protein>
    <submittedName>
        <fullName evidence="10">Polyketide synthase PksE</fullName>
    </submittedName>
</protein>
<dbReference type="EMBL" id="CP002869">
    <property type="protein sequence ID" value="AEI43015.1"/>
    <property type="molecule type" value="Genomic_DNA"/>
</dbReference>
<dbReference type="PROSITE" id="PS52004">
    <property type="entry name" value="KS3_2"/>
    <property type="match status" value="1"/>
</dbReference>
<feature type="active site" description="Proton donor; for dehydratase activity" evidence="6">
    <location>
        <position position="1110"/>
    </location>
</feature>
<comment type="function">
    <text evidence="1">Involved in some intermediate steps for the synthesis of the antibiotic polyketide bacillaene which is involved in secondary metabolism.</text>
</comment>
<evidence type="ECO:0000256" key="4">
    <source>
        <dbReference type="ARBA" id="ARBA00022553"/>
    </source>
</evidence>
<dbReference type="InterPro" id="IPR036736">
    <property type="entry name" value="ACP-like_sf"/>
</dbReference>
<dbReference type="Gene3D" id="1.10.1200.10">
    <property type="entry name" value="ACP-like"/>
    <property type="match status" value="1"/>
</dbReference>
<dbReference type="PANTHER" id="PTHR43775">
    <property type="entry name" value="FATTY ACID SYNTHASE"/>
    <property type="match status" value="1"/>
</dbReference>
<evidence type="ECO:0000256" key="6">
    <source>
        <dbReference type="PROSITE-ProRule" id="PRU01363"/>
    </source>
</evidence>
<feature type="domain" description="PKS/mFAS DH" evidence="9">
    <location>
        <begin position="915"/>
        <end position="1195"/>
    </location>
</feature>
<dbReference type="InterPro" id="IPR020807">
    <property type="entry name" value="PKS_DH"/>
</dbReference>
<dbReference type="Pfam" id="PF08659">
    <property type="entry name" value="KR"/>
    <property type="match status" value="1"/>
</dbReference>
<feature type="domain" description="Ketosynthase family 3 (KS3)" evidence="8">
    <location>
        <begin position="11"/>
        <end position="441"/>
    </location>
</feature>
<dbReference type="Pfam" id="PF00698">
    <property type="entry name" value="Acyl_transf_1"/>
    <property type="match status" value="1"/>
</dbReference>
<dbReference type="GO" id="GO:0006633">
    <property type="term" value="P:fatty acid biosynthetic process"/>
    <property type="evidence" value="ECO:0007669"/>
    <property type="project" value="InterPro"/>
</dbReference>
<keyword evidence="4" id="KW-0597">Phosphoprotein</keyword>